<accession>A0A542XFC4</accession>
<dbReference type="InterPro" id="IPR051209">
    <property type="entry name" value="FAD-bind_Monooxygenase_sf"/>
</dbReference>
<keyword evidence="6" id="KW-0285">Flavoprotein</keyword>
<evidence type="ECO:0000256" key="7">
    <source>
        <dbReference type="ARBA" id="ARBA00022827"/>
    </source>
</evidence>
<evidence type="ECO:0000256" key="1">
    <source>
        <dbReference type="ARBA" id="ARBA00001974"/>
    </source>
</evidence>
<evidence type="ECO:0000313" key="16">
    <source>
        <dbReference type="EMBL" id="TQL34515.1"/>
    </source>
</evidence>
<reference evidence="16 17" key="1">
    <citation type="submission" date="2019-06" db="EMBL/GenBank/DDBJ databases">
        <title>Sequencing the genomes of 1000 actinobacteria strains.</title>
        <authorList>
            <person name="Klenk H.-P."/>
        </authorList>
    </citation>
    <scope>NUCLEOTIDE SEQUENCE [LARGE SCALE GENOMIC DNA]</scope>
    <source>
        <strain evidence="16 17">DSM 24617</strain>
    </source>
</reference>
<sequence>MTEGDELHDVVVVGAGFAGIAMGVALKASGRDFLILEKADEIGGTWRENRYPGCACDVPAHLYSFSFEPNPYWSKTFADADEIQDYLLYCVEKYALRPHLRTDATVQHARYDAATGVWTVTVASAWGELRQLRARALVLGVGALHEPVVPDLPGLETFEGELRHTATWDRGLSVQGRRVGVIGTGSSGVQIIPPLAEDAAHLTVFQRTPAWVLPRDNTDYSEATIDRFERHPMVMRAHRTQLRATHDARGRAFTDHPGLLRAMQLRARRHLAAAVSDPTLRERLTPGYTMGCKRILLSDDYYPAMARPDVTLATDAIERVEPRAVVTADGTRHEVDFLVLATGFDPIGSYRYLGVTGLDGRVLGQEFAHDAQTYLGVTVPAFPNLFVLLGPNTLLGHTSVLLMLEAQVALTMRLLDERDRRGARAVQVRPEVVPGFMAEIDRRSEGSVWESGCHSWYLDDAGRNRTLWPGSVREYERRLTRPELVDYTFG</sequence>
<dbReference type="RefSeq" id="WP_142006835.1">
    <property type="nucleotide sequence ID" value="NZ_CAJTBP010000001.1"/>
</dbReference>
<evidence type="ECO:0000256" key="8">
    <source>
        <dbReference type="ARBA" id="ARBA00022857"/>
    </source>
</evidence>
<proteinExistence type="inferred from homology"/>
<evidence type="ECO:0000256" key="13">
    <source>
        <dbReference type="ARBA" id="ARBA00032493"/>
    </source>
</evidence>
<evidence type="ECO:0000256" key="12">
    <source>
        <dbReference type="ARBA" id="ARBA00031158"/>
    </source>
</evidence>
<evidence type="ECO:0000256" key="2">
    <source>
        <dbReference type="ARBA" id="ARBA00004924"/>
    </source>
</evidence>
<keyword evidence="17" id="KW-1185">Reference proteome</keyword>
<evidence type="ECO:0000256" key="11">
    <source>
        <dbReference type="ARBA" id="ARBA00029939"/>
    </source>
</evidence>
<dbReference type="EMBL" id="VFOK01000001">
    <property type="protein sequence ID" value="TQL34515.1"/>
    <property type="molecule type" value="Genomic_DNA"/>
</dbReference>
<dbReference type="AlphaFoldDB" id="A0A542XFC4"/>
<keyword evidence="10" id="KW-0503">Monooxygenase</keyword>
<evidence type="ECO:0000256" key="9">
    <source>
        <dbReference type="ARBA" id="ARBA00023002"/>
    </source>
</evidence>
<evidence type="ECO:0000256" key="14">
    <source>
        <dbReference type="ARBA" id="ARBA00032738"/>
    </source>
</evidence>
<dbReference type="PANTHER" id="PTHR42877:SF4">
    <property type="entry name" value="FAD_NAD(P)-BINDING DOMAIN-CONTAINING PROTEIN-RELATED"/>
    <property type="match status" value="1"/>
</dbReference>
<evidence type="ECO:0000256" key="3">
    <source>
        <dbReference type="ARBA" id="ARBA00007588"/>
    </source>
</evidence>
<comment type="similarity">
    <text evidence="3">Belongs to the lysine N(6)-hydroxylase/L-ornithine N(5)-oxygenase family.</text>
</comment>
<dbReference type="Proteomes" id="UP000318336">
    <property type="component" value="Unassembled WGS sequence"/>
</dbReference>
<comment type="catalytic activity">
    <reaction evidence="15">
        <text>L-lysine + NADPH + O2 = N(6)-hydroxy-L-lysine + NADP(+) + H2O</text>
        <dbReference type="Rhea" id="RHEA:23228"/>
        <dbReference type="ChEBI" id="CHEBI:15377"/>
        <dbReference type="ChEBI" id="CHEBI:15379"/>
        <dbReference type="ChEBI" id="CHEBI:32551"/>
        <dbReference type="ChEBI" id="CHEBI:57783"/>
        <dbReference type="ChEBI" id="CHEBI:57820"/>
        <dbReference type="ChEBI" id="CHEBI:58349"/>
        <dbReference type="EC" id="1.14.13.59"/>
    </reaction>
</comment>
<evidence type="ECO:0000256" key="5">
    <source>
        <dbReference type="ARBA" id="ARBA00016406"/>
    </source>
</evidence>
<comment type="pathway">
    <text evidence="2">Siderophore biosynthesis.</text>
</comment>
<organism evidence="16 17">
    <name type="scientific">Barrientosiimonas humi</name>
    <dbReference type="NCBI Taxonomy" id="999931"/>
    <lineage>
        <taxon>Bacteria</taxon>
        <taxon>Bacillati</taxon>
        <taxon>Actinomycetota</taxon>
        <taxon>Actinomycetes</taxon>
        <taxon>Micrococcales</taxon>
        <taxon>Dermacoccaceae</taxon>
        <taxon>Barrientosiimonas</taxon>
    </lineage>
</organism>
<dbReference type="Gene3D" id="3.50.50.60">
    <property type="entry name" value="FAD/NAD(P)-binding domain"/>
    <property type="match status" value="2"/>
</dbReference>
<gene>
    <name evidence="16" type="ORF">FB554_2691</name>
</gene>
<dbReference type="SUPFAM" id="SSF51905">
    <property type="entry name" value="FAD/NAD(P)-binding domain"/>
    <property type="match status" value="1"/>
</dbReference>
<keyword evidence="8" id="KW-0521">NADP</keyword>
<dbReference type="InterPro" id="IPR036188">
    <property type="entry name" value="FAD/NAD-bd_sf"/>
</dbReference>
<dbReference type="Pfam" id="PF13450">
    <property type="entry name" value="NAD_binding_8"/>
    <property type="match status" value="1"/>
</dbReference>
<comment type="cofactor">
    <cofactor evidence="1">
        <name>FAD</name>
        <dbReference type="ChEBI" id="CHEBI:57692"/>
    </cofactor>
</comment>
<dbReference type="EC" id="1.14.13.59" evidence="4"/>
<protein>
    <recommendedName>
        <fullName evidence="5">L-lysine N6-monooxygenase MbtG</fullName>
        <ecNumber evidence="4">1.14.13.59</ecNumber>
    </recommendedName>
    <alternativeName>
        <fullName evidence="14">Lysine 6-N-hydroxylase</fullName>
    </alternativeName>
    <alternativeName>
        <fullName evidence="13">Lysine N6-hydroxylase</fullName>
    </alternativeName>
    <alternativeName>
        <fullName evidence="11">Lysine-N-oxygenase</fullName>
    </alternativeName>
    <alternativeName>
        <fullName evidence="12">Mycobactin synthase protein G</fullName>
    </alternativeName>
</protein>
<name>A0A542XFC4_9MICO</name>
<evidence type="ECO:0000256" key="6">
    <source>
        <dbReference type="ARBA" id="ARBA00022630"/>
    </source>
</evidence>
<dbReference type="InterPro" id="IPR025700">
    <property type="entry name" value="Lys/Orn_oxygenase"/>
</dbReference>
<keyword evidence="9" id="KW-0560">Oxidoreductase</keyword>
<evidence type="ECO:0000313" key="17">
    <source>
        <dbReference type="Proteomes" id="UP000318336"/>
    </source>
</evidence>
<dbReference type="PANTHER" id="PTHR42877">
    <property type="entry name" value="L-ORNITHINE N(5)-MONOOXYGENASE-RELATED"/>
    <property type="match status" value="1"/>
</dbReference>
<evidence type="ECO:0000256" key="10">
    <source>
        <dbReference type="ARBA" id="ARBA00023033"/>
    </source>
</evidence>
<comment type="caution">
    <text evidence="16">The sequence shown here is derived from an EMBL/GenBank/DDBJ whole genome shotgun (WGS) entry which is preliminary data.</text>
</comment>
<dbReference type="Pfam" id="PF13434">
    <property type="entry name" value="Lys_Orn_oxgnase"/>
    <property type="match status" value="1"/>
</dbReference>
<dbReference type="OrthoDB" id="5168853at2"/>
<evidence type="ECO:0000256" key="15">
    <source>
        <dbReference type="ARBA" id="ARBA00048407"/>
    </source>
</evidence>
<keyword evidence="7" id="KW-0274">FAD</keyword>
<evidence type="ECO:0000256" key="4">
    <source>
        <dbReference type="ARBA" id="ARBA00013076"/>
    </source>
</evidence>